<name>A0A090Q4T6_9FLAO</name>
<organism evidence="2 3">
    <name type="scientific">Nonlabens tegetincola</name>
    <dbReference type="NCBI Taxonomy" id="323273"/>
    <lineage>
        <taxon>Bacteria</taxon>
        <taxon>Pseudomonadati</taxon>
        <taxon>Bacteroidota</taxon>
        <taxon>Flavobacteriia</taxon>
        <taxon>Flavobacteriales</taxon>
        <taxon>Flavobacteriaceae</taxon>
        <taxon>Nonlabens</taxon>
    </lineage>
</organism>
<dbReference type="InterPro" id="IPR010827">
    <property type="entry name" value="BamA/TamA_POTRA"/>
</dbReference>
<feature type="domain" description="POTRA" evidence="1">
    <location>
        <begin position="2"/>
        <end position="71"/>
    </location>
</feature>
<evidence type="ECO:0000313" key="2">
    <source>
        <dbReference type="EMBL" id="GAK98099.1"/>
    </source>
</evidence>
<protein>
    <recommendedName>
        <fullName evidence="1">POTRA domain-containing protein</fullName>
    </recommendedName>
</protein>
<dbReference type="EMBL" id="BBML01000009">
    <property type="protein sequence ID" value="GAK98099.1"/>
    <property type="molecule type" value="Genomic_DNA"/>
</dbReference>
<dbReference type="AlphaFoldDB" id="A0A090Q4T6"/>
<evidence type="ECO:0000313" key="3">
    <source>
        <dbReference type="Proteomes" id="UP000029221"/>
    </source>
</evidence>
<sequence length="399" mass="46215">MIIERIEFEGLKKTKESFLRYLIKTKEGNVVNFKTLNSDLERLNRLAGIAKATYQLTNDENRTTIAFSIVENFTIIPGVRVSQASDDSFSYRLSLFEFNLLGRNQIVGGFYAKNVFNSFGLYWEAPYAISNKWGIGVNYISNITREPIYQNNEEQIYKFNNPNASLYVLYEHNFHNNFQLGVKYSDERYERIEDLTILNLPEHIEEKRYSILSEYENNHINIDYQYIEGSRNQINLEYKTGMIDELSNTLLVRWDSERFYRIAKKGNLANRIRLAYSSFNGSEFAPFTIDNQLNLRGSGNIVDRHTGAITVNTEYRHTLFEKGWFVLQSNTFVDASAVRKPLATIENAFSTDGLNVYSGIGFRFIHKRIFNAVIRIDYGVRIAGDYNSSGITFGIGQYF</sequence>
<reference evidence="2" key="1">
    <citation type="journal article" date="2014" name="Genome Announc.">
        <title>Draft Genome Sequences of Marine Flavobacterium Nonlabens Strains NR17, NR24, NR27, NR32, NR33, and Ara13.</title>
        <authorList>
            <person name="Nakanishi M."/>
            <person name="Meirelles P."/>
            <person name="Suzuki R."/>
            <person name="Takatani N."/>
            <person name="Mino S."/>
            <person name="Suda W."/>
            <person name="Oshima K."/>
            <person name="Hattori M."/>
            <person name="Ohkuma M."/>
            <person name="Hosokawa M."/>
            <person name="Miyashita K."/>
            <person name="Thompson F.L."/>
            <person name="Niwa A."/>
            <person name="Sawabe T."/>
            <person name="Sawabe T."/>
        </authorList>
    </citation>
    <scope>NUCLEOTIDE SEQUENCE [LARGE SCALE GENOMIC DNA]</scope>
    <source>
        <strain evidence="2">JCM 19294</strain>
    </source>
</reference>
<evidence type="ECO:0000259" key="1">
    <source>
        <dbReference type="Pfam" id="PF07244"/>
    </source>
</evidence>
<dbReference type="eggNOG" id="COG4775">
    <property type="taxonomic scope" value="Bacteria"/>
</dbReference>
<dbReference type="Pfam" id="PF07244">
    <property type="entry name" value="POTRA"/>
    <property type="match status" value="1"/>
</dbReference>
<dbReference type="Gene3D" id="3.10.20.310">
    <property type="entry name" value="membrane protein fhac"/>
    <property type="match status" value="1"/>
</dbReference>
<dbReference type="STRING" id="319236.BST91_04915"/>
<proteinExistence type="predicted"/>
<comment type="caution">
    <text evidence="2">The sequence shown here is derived from an EMBL/GenBank/DDBJ whole genome shotgun (WGS) entry which is preliminary data.</text>
</comment>
<dbReference type="GO" id="GO:0019867">
    <property type="term" value="C:outer membrane"/>
    <property type="evidence" value="ECO:0007669"/>
    <property type="project" value="InterPro"/>
</dbReference>
<dbReference type="Gene3D" id="2.40.160.50">
    <property type="entry name" value="membrane protein fhac: a member of the omp85/tpsb transporter family"/>
    <property type="match status" value="1"/>
</dbReference>
<keyword evidence="3" id="KW-1185">Reference proteome</keyword>
<accession>A0A090Q4T6</accession>
<gene>
    <name evidence="2" type="ORF">JCM19294_732</name>
</gene>
<dbReference type="Proteomes" id="UP000029221">
    <property type="component" value="Unassembled WGS sequence"/>
</dbReference>